<feature type="transmembrane region" description="Helical" evidence="2">
    <location>
        <begin position="370"/>
        <end position="390"/>
    </location>
</feature>
<feature type="compositionally biased region" description="Polar residues" evidence="1">
    <location>
        <begin position="250"/>
        <end position="266"/>
    </location>
</feature>
<evidence type="ECO:0000313" key="4">
    <source>
        <dbReference type="Proteomes" id="UP001303115"/>
    </source>
</evidence>
<comment type="caution">
    <text evidence="3">The sequence shown here is derived from an EMBL/GenBank/DDBJ whole genome shotgun (WGS) entry which is preliminary data.</text>
</comment>
<dbReference type="EMBL" id="MU854320">
    <property type="protein sequence ID" value="KAK4044333.1"/>
    <property type="molecule type" value="Genomic_DNA"/>
</dbReference>
<proteinExistence type="predicted"/>
<keyword evidence="2" id="KW-0812">Transmembrane</keyword>
<protein>
    <submittedName>
        <fullName evidence="3">Uncharacterized protein</fullName>
    </submittedName>
</protein>
<name>A0AAN6SW70_9PEZI</name>
<gene>
    <name evidence="3" type="ORF">C8A01DRAFT_31650</name>
</gene>
<dbReference type="Proteomes" id="UP001303115">
    <property type="component" value="Unassembled WGS sequence"/>
</dbReference>
<feature type="region of interest" description="Disordered" evidence="1">
    <location>
        <begin position="110"/>
        <end position="183"/>
    </location>
</feature>
<evidence type="ECO:0000256" key="2">
    <source>
        <dbReference type="SAM" id="Phobius"/>
    </source>
</evidence>
<feature type="transmembrane region" description="Helical" evidence="2">
    <location>
        <begin position="290"/>
        <end position="311"/>
    </location>
</feature>
<feature type="region of interest" description="Disordered" evidence="1">
    <location>
        <begin position="235"/>
        <end position="267"/>
    </location>
</feature>
<keyword evidence="2" id="KW-1133">Transmembrane helix</keyword>
<sequence length="409" mass="46709">MDAERTEEAMASPLHEPAEVQEEVREEVREVLERVREVLEQVLETHERERERLERVLEGLEKVRQEVLNQVREEEREEEWRNTVAIPVLRVLFLAALGAMIYALNSHQTTSQPASSHQSSNPGSEAHPSEEPNPTSAPPPCQGEKDDAPKNQSNISNKKEEQPGQPQPIPPKTDQSGPPKAWEEWAEEGPLTPEKYLYRVAKPVQDFLCLALYNGPLNGHVSLLLRDWRRQRERKRREKSRRAALRLAQEQGNASGSTDQNQNQAAEQAHVVVDDGDDHMRRLRPTEAELAMGMGIITLWVICCYFAWYIVEHEMERTGEQPGKYHWLAKPLASWSCKLATWVGIRCLYRLWESWWKGGFEGGRGLGSSTLVLFVLAVQCAVMSCTFAAWEEIWTWSSMLGLLVRSMLS</sequence>
<feature type="compositionally biased region" description="Basic residues" evidence="1">
    <location>
        <begin position="235"/>
        <end position="244"/>
    </location>
</feature>
<dbReference type="AlphaFoldDB" id="A0AAN6SW70"/>
<evidence type="ECO:0000256" key="1">
    <source>
        <dbReference type="SAM" id="MobiDB-lite"/>
    </source>
</evidence>
<accession>A0AAN6SW70</accession>
<keyword evidence="4" id="KW-1185">Reference proteome</keyword>
<evidence type="ECO:0000313" key="3">
    <source>
        <dbReference type="EMBL" id="KAK4044333.1"/>
    </source>
</evidence>
<feature type="region of interest" description="Disordered" evidence="1">
    <location>
        <begin position="1"/>
        <end position="22"/>
    </location>
</feature>
<reference evidence="4" key="1">
    <citation type="journal article" date="2023" name="Mol. Phylogenet. Evol.">
        <title>Genome-scale phylogeny and comparative genomics of the fungal order Sordariales.</title>
        <authorList>
            <person name="Hensen N."/>
            <person name="Bonometti L."/>
            <person name="Westerberg I."/>
            <person name="Brannstrom I.O."/>
            <person name="Guillou S."/>
            <person name="Cros-Aarteil S."/>
            <person name="Calhoun S."/>
            <person name="Haridas S."/>
            <person name="Kuo A."/>
            <person name="Mondo S."/>
            <person name="Pangilinan J."/>
            <person name="Riley R."/>
            <person name="LaButti K."/>
            <person name="Andreopoulos B."/>
            <person name="Lipzen A."/>
            <person name="Chen C."/>
            <person name="Yan M."/>
            <person name="Daum C."/>
            <person name="Ng V."/>
            <person name="Clum A."/>
            <person name="Steindorff A."/>
            <person name="Ohm R.A."/>
            <person name="Martin F."/>
            <person name="Silar P."/>
            <person name="Natvig D.O."/>
            <person name="Lalanne C."/>
            <person name="Gautier V."/>
            <person name="Ament-Velasquez S.L."/>
            <person name="Kruys A."/>
            <person name="Hutchinson M.I."/>
            <person name="Powell A.J."/>
            <person name="Barry K."/>
            <person name="Miller A.N."/>
            <person name="Grigoriev I.V."/>
            <person name="Debuchy R."/>
            <person name="Gladieux P."/>
            <person name="Hiltunen Thoren M."/>
            <person name="Johannesson H."/>
        </authorList>
    </citation>
    <scope>NUCLEOTIDE SEQUENCE [LARGE SCALE GENOMIC DNA]</scope>
    <source>
        <strain evidence="4">CBS 284.82</strain>
    </source>
</reference>
<feature type="compositionally biased region" description="Polar residues" evidence="1">
    <location>
        <begin position="110"/>
        <end position="123"/>
    </location>
</feature>
<keyword evidence="2" id="KW-0472">Membrane</keyword>
<organism evidence="3 4">
    <name type="scientific">Parachaetomium inaequale</name>
    <dbReference type="NCBI Taxonomy" id="2588326"/>
    <lineage>
        <taxon>Eukaryota</taxon>
        <taxon>Fungi</taxon>
        <taxon>Dikarya</taxon>
        <taxon>Ascomycota</taxon>
        <taxon>Pezizomycotina</taxon>
        <taxon>Sordariomycetes</taxon>
        <taxon>Sordariomycetidae</taxon>
        <taxon>Sordariales</taxon>
        <taxon>Chaetomiaceae</taxon>
        <taxon>Parachaetomium</taxon>
    </lineage>
</organism>